<organism evidence="1 2">
    <name type="scientific">Xylaria curta</name>
    <dbReference type="NCBI Taxonomy" id="42375"/>
    <lineage>
        <taxon>Eukaryota</taxon>
        <taxon>Fungi</taxon>
        <taxon>Dikarya</taxon>
        <taxon>Ascomycota</taxon>
        <taxon>Pezizomycotina</taxon>
        <taxon>Sordariomycetes</taxon>
        <taxon>Xylariomycetidae</taxon>
        <taxon>Xylariales</taxon>
        <taxon>Xylariaceae</taxon>
        <taxon>Xylaria</taxon>
    </lineage>
</organism>
<evidence type="ECO:0000313" key="1">
    <source>
        <dbReference type="EMBL" id="KAJ2995555.1"/>
    </source>
</evidence>
<comment type="caution">
    <text evidence="1">The sequence shown here is derived from an EMBL/GenBank/DDBJ whole genome shotgun (WGS) entry which is preliminary data.</text>
</comment>
<evidence type="ECO:0000313" key="2">
    <source>
        <dbReference type="Proteomes" id="UP001143856"/>
    </source>
</evidence>
<gene>
    <name evidence="1" type="ORF">NUW58_g1240</name>
</gene>
<proteinExistence type="predicted"/>
<reference evidence="1" key="1">
    <citation type="submission" date="2022-10" db="EMBL/GenBank/DDBJ databases">
        <title>Genome Sequence of Xylaria curta.</title>
        <authorList>
            <person name="Buettner E."/>
        </authorList>
    </citation>
    <scope>NUCLEOTIDE SEQUENCE</scope>
    <source>
        <strain evidence="1">Babe10</strain>
    </source>
</reference>
<keyword evidence="2" id="KW-1185">Reference proteome</keyword>
<name>A0ACC1PL31_9PEZI</name>
<accession>A0ACC1PL31</accession>
<protein>
    <submittedName>
        <fullName evidence="1">Uncharacterized protein</fullName>
    </submittedName>
</protein>
<sequence length="260" mass="29024">MWSPLTGISSLFFKSHPPYGSQEWYKVTGRDPRWVSVDEWTFEQTHNRIAIPSKEVLAKAFKHQEESGLPDISVSPSQGKYIQLQAKITNAQHILEVGTLGGYSTIFLANASPTTRVTSIESLSLHVQVARENLEMAGLADRVEVIQGDAVAILPALLKDIENSQREKFDFVFIDADKLNNWVYFDHAANMTRPGACIIVDNVVRRGAIIDPKLIDTDETVIKIRELIERVGDDSRVDSTVLQMVGDKNYDGMLIAVVGR</sequence>
<dbReference type="EMBL" id="JAPDGR010000129">
    <property type="protein sequence ID" value="KAJ2995555.1"/>
    <property type="molecule type" value="Genomic_DNA"/>
</dbReference>
<dbReference type="Proteomes" id="UP001143856">
    <property type="component" value="Unassembled WGS sequence"/>
</dbReference>